<dbReference type="PANTHER" id="PTHR43968">
    <property type="match status" value="1"/>
</dbReference>
<dbReference type="Gene3D" id="3.40.30.10">
    <property type="entry name" value="Glutaredoxin"/>
    <property type="match status" value="1"/>
</dbReference>
<dbReference type="Pfam" id="PF13417">
    <property type="entry name" value="GST_N_3"/>
    <property type="match status" value="1"/>
</dbReference>
<reference evidence="2 3" key="1">
    <citation type="submission" date="2019-05" db="EMBL/GenBank/DDBJ databases">
        <title>Erythrobacter marisflavi sp. nov., isolated from isolated from water of an estuary environment.</title>
        <authorList>
            <person name="Yoon J.-H."/>
        </authorList>
    </citation>
    <scope>NUCLEOTIDE SEQUENCE [LARGE SCALE GENOMIC DNA]</scope>
    <source>
        <strain evidence="2 3">KEM-5</strain>
    </source>
</reference>
<dbReference type="Proteomes" id="UP000309668">
    <property type="component" value="Unassembled WGS sequence"/>
</dbReference>
<dbReference type="InterPro" id="IPR050983">
    <property type="entry name" value="GST_Omega/HSP26"/>
</dbReference>
<dbReference type="SFLD" id="SFLDS00019">
    <property type="entry name" value="Glutathione_Transferase_(cytos"/>
    <property type="match status" value="1"/>
</dbReference>
<comment type="caution">
    <text evidence="2">The sequence shown here is derived from an EMBL/GenBank/DDBJ whole genome shotgun (WGS) entry which is preliminary data.</text>
</comment>
<dbReference type="CDD" id="cd03196">
    <property type="entry name" value="GST_C_5"/>
    <property type="match status" value="1"/>
</dbReference>
<dbReference type="RefSeq" id="WP_138617252.1">
    <property type="nucleotide sequence ID" value="NZ_VCAO01000002.1"/>
</dbReference>
<evidence type="ECO:0000313" key="2">
    <source>
        <dbReference type="EMBL" id="TMM49098.1"/>
    </source>
</evidence>
<dbReference type="OrthoDB" id="9813092at2"/>
<dbReference type="GO" id="GO:0005737">
    <property type="term" value="C:cytoplasm"/>
    <property type="evidence" value="ECO:0007669"/>
    <property type="project" value="TreeGrafter"/>
</dbReference>
<dbReference type="PROSITE" id="PS50404">
    <property type="entry name" value="GST_NTER"/>
    <property type="match status" value="1"/>
</dbReference>
<evidence type="ECO:0000313" key="3">
    <source>
        <dbReference type="Proteomes" id="UP000309668"/>
    </source>
</evidence>
<dbReference type="InterPro" id="IPR004045">
    <property type="entry name" value="Glutathione_S-Trfase_N"/>
</dbReference>
<dbReference type="Gene3D" id="1.20.1050.10">
    <property type="match status" value="1"/>
</dbReference>
<dbReference type="SUPFAM" id="SSF52833">
    <property type="entry name" value="Thioredoxin-like"/>
    <property type="match status" value="1"/>
</dbReference>
<sequence>MADMVLYSFRRCPYAMRTRMALAISGCKYQHREVVLRDKPAEMLAASPKGTVPVLVRPDGSVIAESFDIMRWALARSDPEGWLEGDDTALITANDGAFKHHLDRYKYAGRYDDAGASEEHRAAGLAILGELDARLTKSAYLCGERRMLADAAIMPFVRQFAHTDRDWFAAQPLSGVQRWLAEMTASALFTGIMVKHPQWRSAV</sequence>
<dbReference type="InterPro" id="IPR040079">
    <property type="entry name" value="Glutathione_S-Trfase"/>
</dbReference>
<proteinExistence type="predicted"/>
<dbReference type="InterPro" id="IPR036282">
    <property type="entry name" value="Glutathione-S-Trfase_C_sf"/>
</dbReference>
<feature type="domain" description="GST N-terminal" evidence="1">
    <location>
        <begin position="2"/>
        <end position="81"/>
    </location>
</feature>
<dbReference type="CDD" id="cd03060">
    <property type="entry name" value="GST_N_Omega_like"/>
    <property type="match status" value="1"/>
</dbReference>
<accession>A0A5S3P778</accession>
<keyword evidence="3" id="KW-1185">Reference proteome</keyword>
<dbReference type="SUPFAM" id="SSF47616">
    <property type="entry name" value="GST C-terminal domain-like"/>
    <property type="match status" value="1"/>
</dbReference>
<dbReference type="Pfam" id="PF13410">
    <property type="entry name" value="GST_C_2"/>
    <property type="match status" value="1"/>
</dbReference>
<dbReference type="EMBL" id="VCAO01000002">
    <property type="protein sequence ID" value="TMM49098.1"/>
    <property type="molecule type" value="Genomic_DNA"/>
</dbReference>
<name>A0A5S3P778_9SPHN</name>
<gene>
    <name evidence="2" type="ORF">FEV51_05450</name>
</gene>
<dbReference type="AlphaFoldDB" id="A0A5S3P778"/>
<organism evidence="2 3">
    <name type="scientific">Qipengyuania marisflavi</name>
    <dbReference type="NCBI Taxonomy" id="2486356"/>
    <lineage>
        <taxon>Bacteria</taxon>
        <taxon>Pseudomonadati</taxon>
        <taxon>Pseudomonadota</taxon>
        <taxon>Alphaproteobacteria</taxon>
        <taxon>Sphingomonadales</taxon>
        <taxon>Erythrobacteraceae</taxon>
        <taxon>Qipengyuania</taxon>
    </lineage>
</organism>
<evidence type="ECO:0000259" key="1">
    <source>
        <dbReference type="PROSITE" id="PS50404"/>
    </source>
</evidence>
<dbReference type="GO" id="GO:0016740">
    <property type="term" value="F:transferase activity"/>
    <property type="evidence" value="ECO:0007669"/>
    <property type="project" value="UniProtKB-KW"/>
</dbReference>
<protein>
    <submittedName>
        <fullName evidence="2">Glutathione S-transferase</fullName>
    </submittedName>
</protein>
<dbReference type="PANTHER" id="PTHR43968:SF6">
    <property type="entry name" value="GLUTATHIONE S-TRANSFERASE OMEGA"/>
    <property type="match status" value="1"/>
</dbReference>
<keyword evidence="2" id="KW-0808">Transferase</keyword>
<dbReference type="InterPro" id="IPR036249">
    <property type="entry name" value="Thioredoxin-like_sf"/>
</dbReference>